<dbReference type="InterPro" id="IPR029044">
    <property type="entry name" value="Nucleotide-diphossugar_trans"/>
</dbReference>
<keyword evidence="3" id="KW-1185">Reference proteome</keyword>
<evidence type="ECO:0000259" key="1">
    <source>
        <dbReference type="Pfam" id="PF00535"/>
    </source>
</evidence>
<dbReference type="RefSeq" id="WP_170216564.1">
    <property type="nucleotide sequence ID" value="NZ_AP019700.1"/>
</dbReference>
<dbReference type="SUPFAM" id="SSF53448">
    <property type="entry name" value="Nucleotide-diphospho-sugar transferases"/>
    <property type="match status" value="1"/>
</dbReference>
<dbReference type="AlphaFoldDB" id="A0A3N1KZU6"/>
<reference evidence="2 3" key="1">
    <citation type="submission" date="2018-11" db="EMBL/GenBank/DDBJ databases">
        <title>Genomic Encyclopedia of Type Strains, Phase IV (KMG-IV): sequencing the most valuable type-strain genomes for metagenomic binning, comparative biology and taxonomic classification.</title>
        <authorList>
            <person name="Goeker M."/>
        </authorList>
    </citation>
    <scope>NUCLEOTIDE SEQUENCE [LARGE SCALE GENOMIC DNA]</scope>
    <source>
        <strain evidence="2 3">DSM 5900</strain>
    </source>
</reference>
<dbReference type="PANTHER" id="PTHR43685:SF2">
    <property type="entry name" value="GLYCOSYLTRANSFERASE 2-LIKE DOMAIN-CONTAINING PROTEIN"/>
    <property type="match status" value="1"/>
</dbReference>
<feature type="domain" description="Glycosyltransferase 2-like" evidence="1">
    <location>
        <begin position="19"/>
        <end position="150"/>
    </location>
</feature>
<evidence type="ECO:0000313" key="3">
    <source>
        <dbReference type="Proteomes" id="UP000278222"/>
    </source>
</evidence>
<dbReference type="Gene3D" id="3.90.550.10">
    <property type="entry name" value="Spore Coat Polysaccharide Biosynthesis Protein SpsA, Chain A"/>
    <property type="match status" value="1"/>
</dbReference>
<dbReference type="Pfam" id="PF00535">
    <property type="entry name" value="Glycos_transf_2"/>
    <property type="match status" value="1"/>
</dbReference>
<dbReference type="InterPro" id="IPR050834">
    <property type="entry name" value="Glycosyltransf_2"/>
</dbReference>
<evidence type="ECO:0000313" key="2">
    <source>
        <dbReference type="EMBL" id="ROP84180.1"/>
    </source>
</evidence>
<dbReference type="InterPro" id="IPR001173">
    <property type="entry name" value="Glyco_trans_2-like"/>
</dbReference>
<gene>
    <name evidence="2" type="ORF">EDC65_3528</name>
</gene>
<accession>A0A3N1KZU6</accession>
<proteinExistence type="predicted"/>
<dbReference type="CDD" id="cd00761">
    <property type="entry name" value="Glyco_tranf_GTA_type"/>
    <property type="match status" value="1"/>
</dbReference>
<dbReference type="GO" id="GO:0016740">
    <property type="term" value="F:transferase activity"/>
    <property type="evidence" value="ECO:0007669"/>
    <property type="project" value="UniProtKB-KW"/>
</dbReference>
<sequence length="322" mass="35853">MSQLELLLDRPGDGTPELSVLMPVRNTESLVGAAVSSVLDQQGCIAEILISDDCSTDGTPEAVRRTVEGWRGRHHVRVLRSRERLAIDHLGALVDASTTGFLVQAHGDDVSRQGRLATLLAIHRDTGASLVTSNVTWRTPDRTFDEPAPAGVAEGWIARAQVLTPQSNLIWGARLGLDRRIFTHFPRLDSAHLPIGHDGLQSLRALLLGGAWYCPRRLLICGRHENQWSRRLWDNSLPAARQFGYSLNRLGIMRAMLRDIEYAQAQAVIPAARLTEVRGPVRRVLFLLLDELMDARDRLRRAGRDPVWVTEAELADANRAER</sequence>
<keyword evidence="2" id="KW-0808">Transferase</keyword>
<organism evidence="2 3">
    <name type="scientific">Stella humosa</name>
    <dbReference type="NCBI Taxonomy" id="94"/>
    <lineage>
        <taxon>Bacteria</taxon>
        <taxon>Pseudomonadati</taxon>
        <taxon>Pseudomonadota</taxon>
        <taxon>Alphaproteobacteria</taxon>
        <taxon>Rhodospirillales</taxon>
        <taxon>Stellaceae</taxon>
        <taxon>Stella</taxon>
    </lineage>
</organism>
<dbReference type="PANTHER" id="PTHR43685">
    <property type="entry name" value="GLYCOSYLTRANSFERASE"/>
    <property type="match status" value="1"/>
</dbReference>
<comment type="caution">
    <text evidence="2">The sequence shown here is derived from an EMBL/GenBank/DDBJ whole genome shotgun (WGS) entry which is preliminary data.</text>
</comment>
<name>A0A3N1KZU6_9PROT</name>
<dbReference type="Proteomes" id="UP000278222">
    <property type="component" value="Unassembled WGS sequence"/>
</dbReference>
<protein>
    <submittedName>
        <fullName evidence="2">Glycosyl transferase family 2</fullName>
    </submittedName>
</protein>
<dbReference type="EMBL" id="RJKX01000015">
    <property type="protein sequence ID" value="ROP84180.1"/>
    <property type="molecule type" value="Genomic_DNA"/>
</dbReference>